<organism evidence="1 2">
    <name type="scientific">Candidatus Termititenax persephonae</name>
    <dbReference type="NCBI Taxonomy" id="2218525"/>
    <lineage>
        <taxon>Bacteria</taxon>
        <taxon>Bacillati</taxon>
        <taxon>Candidatus Margulisiibacteriota</taxon>
        <taxon>Candidatus Termititenacia</taxon>
        <taxon>Candidatus Termititenacales</taxon>
        <taxon>Candidatus Termititenacaceae</taxon>
        <taxon>Candidatus Termititenax</taxon>
    </lineage>
</organism>
<evidence type="ECO:0000313" key="1">
    <source>
        <dbReference type="EMBL" id="GBR75609.1"/>
    </source>
</evidence>
<gene>
    <name evidence="1" type="ORF">NO2_0266</name>
</gene>
<dbReference type="AlphaFoldDB" id="A0A388TH59"/>
<sequence>MTAAELATLRNEIAEKKPSEIAAFFAHANKYLRRAALEIFWQKAGETERQQIVARHLDDGDFVACLLDLQPDWGDLFAELWLRASENPWLAHKYLAWAKKRNYPLPAEAVRYLESTTDLYLKEKLSR</sequence>
<name>A0A388TH59_9BACT</name>
<evidence type="ECO:0000313" key="2">
    <source>
        <dbReference type="Proteomes" id="UP000275925"/>
    </source>
</evidence>
<proteinExistence type="predicted"/>
<accession>A0A388TH59</accession>
<keyword evidence="2" id="KW-1185">Reference proteome</keyword>
<reference evidence="1 2" key="1">
    <citation type="journal article" date="2019" name="ISME J.">
        <title>Genome analyses of uncultured TG2/ZB3 bacteria in 'Margulisbacteria' specifically attached to ectosymbiotic spirochetes of protists in the termite gut.</title>
        <authorList>
            <person name="Utami Y.D."/>
            <person name="Kuwahara H."/>
            <person name="Igai K."/>
            <person name="Murakami T."/>
            <person name="Sugaya K."/>
            <person name="Morikawa T."/>
            <person name="Nagura Y."/>
            <person name="Yuki M."/>
            <person name="Deevong P."/>
            <person name="Inoue T."/>
            <person name="Kihara K."/>
            <person name="Lo N."/>
            <person name="Yamada A."/>
            <person name="Ohkuma M."/>
            <person name="Hongoh Y."/>
        </authorList>
    </citation>
    <scope>NUCLEOTIDE SEQUENCE [LARGE SCALE GENOMIC DNA]</scope>
    <source>
        <strain evidence="1">NkOx7-02</strain>
    </source>
</reference>
<dbReference type="EMBL" id="BGZO01000004">
    <property type="protein sequence ID" value="GBR75609.1"/>
    <property type="molecule type" value="Genomic_DNA"/>
</dbReference>
<protein>
    <submittedName>
        <fullName evidence="1">Uncharacterized protein</fullName>
    </submittedName>
</protein>
<dbReference type="Proteomes" id="UP000275925">
    <property type="component" value="Unassembled WGS sequence"/>
</dbReference>
<comment type="caution">
    <text evidence="1">The sequence shown here is derived from an EMBL/GenBank/DDBJ whole genome shotgun (WGS) entry which is preliminary data.</text>
</comment>